<dbReference type="Pfam" id="PF07949">
    <property type="entry name" value="YbbR"/>
    <property type="match status" value="2"/>
</dbReference>
<dbReference type="Proteomes" id="UP000189941">
    <property type="component" value="Unassembled WGS sequence"/>
</dbReference>
<dbReference type="InterPro" id="IPR053154">
    <property type="entry name" value="c-di-AMP_regulator"/>
</dbReference>
<dbReference type="Gene3D" id="2.170.120.40">
    <property type="entry name" value="YbbR-like domain"/>
    <property type="match status" value="1"/>
</dbReference>
<dbReference type="AlphaFoldDB" id="A0A1T4KDV6"/>
<organism evidence="2 3">
    <name type="scientific">Globicatella sulfidifaciens DSM 15739</name>
    <dbReference type="NCBI Taxonomy" id="1121925"/>
    <lineage>
        <taxon>Bacteria</taxon>
        <taxon>Bacillati</taxon>
        <taxon>Bacillota</taxon>
        <taxon>Bacilli</taxon>
        <taxon>Lactobacillales</taxon>
        <taxon>Aerococcaceae</taxon>
        <taxon>Globicatella</taxon>
    </lineage>
</organism>
<dbReference type="EMBL" id="FUWO01000004">
    <property type="protein sequence ID" value="SJZ40589.1"/>
    <property type="molecule type" value="Genomic_DNA"/>
</dbReference>
<keyword evidence="3" id="KW-1185">Reference proteome</keyword>
<evidence type="ECO:0000256" key="1">
    <source>
        <dbReference type="SAM" id="MobiDB-lite"/>
    </source>
</evidence>
<feature type="compositionally biased region" description="Low complexity" evidence="1">
    <location>
        <begin position="347"/>
        <end position="367"/>
    </location>
</feature>
<dbReference type="InterPro" id="IPR012505">
    <property type="entry name" value="YbbR"/>
</dbReference>
<evidence type="ECO:0000313" key="3">
    <source>
        <dbReference type="Proteomes" id="UP000189941"/>
    </source>
</evidence>
<sequence>MKNSLFDNNWMVGLISLFFALVLFVSVANENNSLSSLALNNNSASIDSTVTISNVPVHLGEHDEGTFVSGMPETVSVRLSGPKNIINQISEEDITVQTESLVGKKAGVSSIRFEVIGLPDSIVYKVTPDLFYGTISTKETLTQPVEYEIADGTLAAGFEIDSVELNINEVTLSGSADEINKVARVLIQIFADKPQSTSFTKNYRVQILDKDGNPLDVNPSETEITATVNLREKTKTVGLNIVPVGENESFQYHYTLSNIQTVSISGDNIANIDSLNVIVDVSDLVTSGNVLGVIELIDGISVSPETVNVTVTVNNLQTETDVESNETTVSQPSSAEETTAPVETSPTNEQTTVTEEETTQNNRTNNE</sequence>
<proteinExistence type="predicted"/>
<name>A0A1T4KDV6_9LACT</name>
<accession>A0A1T4KDV6</accession>
<dbReference type="OrthoDB" id="2139417at2"/>
<feature type="region of interest" description="Disordered" evidence="1">
    <location>
        <begin position="321"/>
        <end position="367"/>
    </location>
</feature>
<evidence type="ECO:0000313" key="2">
    <source>
        <dbReference type="EMBL" id="SJZ40589.1"/>
    </source>
</evidence>
<dbReference type="PANTHER" id="PTHR37804:SF1">
    <property type="entry name" value="CDAA REGULATORY PROTEIN CDAR"/>
    <property type="match status" value="1"/>
</dbReference>
<dbReference type="PANTHER" id="PTHR37804">
    <property type="entry name" value="CDAA REGULATORY PROTEIN CDAR"/>
    <property type="match status" value="1"/>
</dbReference>
<protein>
    <submittedName>
        <fullName evidence="2">YbbR domain-containing protein</fullName>
    </submittedName>
</protein>
<feature type="compositionally biased region" description="Polar residues" evidence="1">
    <location>
        <begin position="325"/>
        <end position="346"/>
    </location>
</feature>
<dbReference type="RefSeq" id="WP_078755496.1">
    <property type="nucleotide sequence ID" value="NZ_FUWO01000004.1"/>
</dbReference>
<dbReference type="STRING" id="1121925.SAMN02746011_00702"/>
<dbReference type="Gene3D" id="2.170.120.30">
    <property type="match status" value="1"/>
</dbReference>
<reference evidence="3" key="1">
    <citation type="submission" date="2017-02" db="EMBL/GenBank/DDBJ databases">
        <authorList>
            <person name="Varghese N."/>
            <person name="Submissions S."/>
        </authorList>
    </citation>
    <scope>NUCLEOTIDE SEQUENCE [LARGE SCALE GENOMIC DNA]</scope>
    <source>
        <strain evidence="3">DSM 15739</strain>
    </source>
</reference>
<gene>
    <name evidence="2" type="ORF">SAMN02746011_00702</name>
</gene>